<gene>
    <name evidence="1" type="ORF">D6C13_20710</name>
</gene>
<dbReference type="Proteomes" id="UP000284908">
    <property type="component" value="Unassembled WGS sequence"/>
</dbReference>
<organism evidence="1 2">
    <name type="scientific">Rahnella woolbedingensis</name>
    <dbReference type="NCBI Taxonomy" id="1510574"/>
    <lineage>
        <taxon>Bacteria</taxon>
        <taxon>Pseudomonadati</taxon>
        <taxon>Pseudomonadota</taxon>
        <taxon>Gammaproteobacteria</taxon>
        <taxon>Enterobacterales</taxon>
        <taxon>Yersiniaceae</taxon>
        <taxon>Rahnella</taxon>
    </lineage>
</organism>
<accession>A0A419N3T9</accession>
<protein>
    <submittedName>
        <fullName evidence="1">Uncharacterized protein</fullName>
    </submittedName>
</protein>
<proteinExistence type="predicted"/>
<dbReference type="EMBL" id="RAHH01000030">
    <property type="protein sequence ID" value="RJT39123.1"/>
    <property type="molecule type" value="Genomic_DNA"/>
</dbReference>
<name>A0A419N3T9_9GAMM</name>
<sequence length="239" mass="27160">MIDKKFEQAMTPILLGAIKYARSRLPLKATNKIYRDKGLVSHMMPKDPKRWSLHTAQADAIRLKSLRSFREQGLSPRERANALERDYINRIPHAGNCGENSVLAFYYLLDRVSRLDGAAGRQVQILRVYMPAPVDHAFVLIGTRPAGFTKLLLENTMICDPWTKIMCSLDDFDELWRLKMKKWSDRGLSGQCGEGWYDHYRDSCSLNTVVVGKIQIDGQRFESGDPSGLHSLVGGISFR</sequence>
<keyword evidence="2" id="KW-1185">Reference proteome</keyword>
<comment type="caution">
    <text evidence="1">The sequence shown here is derived from an EMBL/GenBank/DDBJ whole genome shotgun (WGS) entry which is preliminary data.</text>
</comment>
<reference evidence="1 2" key="1">
    <citation type="submission" date="2018-09" db="EMBL/GenBank/DDBJ databases">
        <authorList>
            <person name="Le Fleche-Mateos A."/>
        </authorList>
    </citation>
    <scope>NUCLEOTIDE SEQUENCE [LARGE SCALE GENOMIC DNA]</scope>
    <source>
        <strain evidence="1 2">DSM 27399</strain>
    </source>
</reference>
<evidence type="ECO:0000313" key="2">
    <source>
        <dbReference type="Proteomes" id="UP000284908"/>
    </source>
</evidence>
<evidence type="ECO:0000313" key="1">
    <source>
        <dbReference type="EMBL" id="RJT39123.1"/>
    </source>
</evidence>
<dbReference type="AlphaFoldDB" id="A0A419N3T9"/>
<dbReference type="OrthoDB" id="5572038at2"/>
<dbReference type="RefSeq" id="WP_120134548.1">
    <property type="nucleotide sequence ID" value="NZ_RAHH01000030.1"/>
</dbReference>